<protein>
    <submittedName>
        <fullName evidence="2">Uncharacterized protein</fullName>
    </submittedName>
</protein>
<feature type="region of interest" description="Disordered" evidence="1">
    <location>
        <begin position="214"/>
        <end position="234"/>
    </location>
</feature>
<feature type="compositionally biased region" description="Low complexity" evidence="1">
    <location>
        <begin position="64"/>
        <end position="73"/>
    </location>
</feature>
<evidence type="ECO:0000313" key="3">
    <source>
        <dbReference type="Proteomes" id="UP000438429"/>
    </source>
</evidence>
<evidence type="ECO:0000256" key="1">
    <source>
        <dbReference type="SAM" id="MobiDB-lite"/>
    </source>
</evidence>
<feature type="region of interest" description="Disordered" evidence="1">
    <location>
        <begin position="48"/>
        <end position="80"/>
    </location>
</feature>
<reference evidence="2 3" key="1">
    <citation type="submission" date="2019-06" db="EMBL/GenBank/DDBJ databases">
        <title>Draft genomes of female and male turbot (Scophthalmus maximus).</title>
        <authorList>
            <person name="Xu H."/>
            <person name="Xu X.-W."/>
            <person name="Shao C."/>
            <person name="Chen S."/>
        </authorList>
    </citation>
    <scope>NUCLEOTIDE SEQUENCE [LARGE SCALE GENOMIC DNA]</scope>
    <source>
        <strain evidence="2">Ysfricsl-2016a</strain>
        <tissue evidence="2">Blood</tissue>
    </source>
</reference>
<dbReference type="Proteomes" id="UP000438429">
    <property type="component" value="Unassembled WGS sequence"/>
</dbReference>
<evidence type="ECO:0000313" key="2">
    <source>
        <dbReference type="EMBL" id="KAF0037262.1"/>
    </source>
</evidence>
<comment type="caution">
    <text evidence="2">The sequence shown here is derived from an EMBL/GenBank/DDBJ whole genome shotgun (WGS) entry which is preliminary data.</text>
</comment>
<name>A0A6A4T501_SCOMX</name>
<dbReference type="AlphaFoldDB" id="A0A6A4T501"/>
<accession>A0A6A4T501</accession>
<proteinExistence type="predicted"/>
<feature type="compositionally biased region" description="Basic and acidic residues" evidence="1">
    <location>
        <begin position="215"/>
        <end position="224"/>
    </location>
</feature>
<organism evidence="2 3">
    <name type="scientific">Scophthalmus maximus</name>
    <name type="common">Turbot</name>
    <name type="synonym">Psetta maxima</name>
    <dbReference type="NCBI Taxonomy" id="52904"/>
    <lineage>
        <taxon>Eukaryota</taxon>
        <taxon>Metazoa</taxon>
        <taxon>Chordata</taxon>
        <taxon>Craniata</taxon>
        <taxon>Vertebrata</taxon>
        <taxon>Euteleostomi</taxon>
        <taxon>Actinopterygii</taxon>
        <taxon>Neopterygii</taxon>
        <taxon>Teleostei</taxon>
        <taxon>Neoteleostei</taxon>
        <taxon>Acanthomorphata</taxon>
        <taxon>Carangaria</taxon>
        <taxon>Pleuronectiformes</taxon>
        <taxon>Pleuronectoidei</taxon>
        <taxon>Scophthalmidae</taxon>
        <taxon>Scophthalmus</taxon>
    </lineage>
</organism>
<dbReference type="EMBL" id="VEVO01000009">
    <property type="protein sequence ID" value="KAF0037262.1"/>
    <property type="molecule type" value="Genomic_DNA"/>
</dbReference>
<sequence length="234" mass="26562">MTYFDLLEHVHYTYRTWLLTTIVIGSSVKTKCMTLTWRQSIYPPITRGYPASRYSRGPVEGNKQQQQQQQQQQRRLHGEKRHIIIRADPKGTTGPESNPPPKGWYLVRSREIGGGVICFPDLVAHLTLKASNQSRPDFDSTTRPDHFNSHSVELTYSVRGCLEREKAAAIGSQSLSKMSMCIKNRKQEPTCIVVHKDRHVTAAGTSVPSLLSAWRPERRTERAARSPSLEHQTA</sequence>
<gene>
    <name evidence="2" type="ORF">F2P81_010136</name>
</gene>